<dbReference type="AlphaFoldDB" id="Q84MF8"/>
<evidence type="ECO:0000313" key="2">
    <source>
        <dbReference type="EMBL" id="AAP20847.1"/>
    </source>
</evidence>
<reference evidence="3" key="2">
    <citation type="journal article" date="2008" name="Nucleic Acids Res.">
        <title>The rice annotation project database (RAP-DB): 2008 update.</title>
        <authorList>
            <consortium name="The rice annotation project (RAP)"/>
        </authorList>
    </citation>
    <scope>GENOME REANNOTATION</scope>
    <source>
        <strain evidence="3">cv. Nipponbare</strain>
    </source>
</reference>
<feature type="compositionally biased region" description="Low complexity" evidence="1">
    <location>
        <begin position="10"/>
        <end position="37"/>
    </location>
</feature>
<evidence type="ECO:0000313" key="3">
    <source>
        <dbReference type="Proteomes" id="UP000000763"/>
    </source>
</evidence>
<feature type="region of interest" description="Disordered" evidence="1">
    <location>
        <begin position="1"/>
        <end position="141"/>
    </location>
</feature>
<protein>
    <submittedName>
        <fullName evidence="2">Uncharacterized protein</fullName>
    </submittedName>
</protein>
<accession>Q84MF8</accession>
<name>Q84MF8_ORYSJ</name>
<gene>
    <name evidence="2" type="ordered locus">Os03g31080</name>
</gene>
<dbReference type="PROSITE" id="PS51257">
    <property type="entry name" value="PROKAR_LIPOPROTEIN"/>
    <property type="match status" value="1"/>
</dbReference>
<feature type="compositionally biased region" description="Low complexity" evidence="1">
    <location>
        <begin position="84"/>
        <end position="99"/>
    </location>
</feature>
<dbReference type="EMBL" id="AC114983">
    <property type="protein sequence ID" value="AAP20847.1"/>
    <property type="molecule type" value="Genomic_DNA"/>
</dbReference>
<dbReference type="Proteomes" id="UP000000763">
    <property type="component" value="Chromosome 3"/>
</dbReference>
<feature type="compositionally biased region" description="Basic and acidic residues" evidence="1">
    <location>
        <begin position="129"/>
        <end position="141"/>
    </location>
</feature>
<organism evidence="2 3">
    <name type="scientific">Oryza sativa subsp. japonica</name>
    <name type="common">Rice</name>
    <dbReference type="NCBI Taxonomy" id="39947"/>
    <lineage>
        <taxon>Eukaryota</taxon>
        <taxon>Viridiplantae</taxon>
        <taxon>Streptophyta</taxon>
        <taxon>Embryophyta</taxon>
        <taxon>Tracheophyta</taxon>
        <taxon>Spermatophyta</taxon>
        <taxon>Magnoliopsida</taxon>
        <taxon>Liliopsida</taxon>
        <taxon>Poales</taxon>
        <taxon>Poaceae</taxon>
        <taxon>BOP clade</taxon>
        <taxon>Oryzoideae</taxon>
        <taxon>Oryzeae</taxon>
        <taxon>Oryzinae</taxon>
        <taxon>Oryza</taxon>
        <taxon>Oryza sativa</taxon>
    </lineage>
</organism>
<sequence>MGGGREWRRSSCSSSSPPAASSCCSTSSTSAVARSSSGQTAASECGGARGLVGEGRVSSNGLASRLPLPPKPLRPAPADRCRSRMPPSLRSRRLSPGLPTVAPLATRHLLPAAGLPSPKKIREKRLKRREAEEKSRGRLTF</sequence>
<proteinExistence type="predicted"/>
<feature type="compositionally biased region" description="Basic residues" evidence="1">
    <location>
        <begin position="119"/>
        <end position="128"/>
    </location>
</feature>
<evidence type="ECO:0000256" key="1">
    <source>
        <dbReference type="SAM" id="MobiDB-lite"/>
    </source>
</evidence>
<reference evidence="3" key="1">
    <citation type="journal article" date="2005" name="Nature">
        <title>The map-based sequence of the rice genome.</title>
        <authorList>
            <consortium name="International rice genome sequencing project (IRGSP)"/>
            <person name="Matsumoto T."/>
            <person name="Wu J."/>
            <person name="Kanamori H."/>
            <person name="Katayose Y."/>
            <person name="Fujisawa M."/>
            <person name="Namiki N."/>
            <person name="Mizuno H."/>
            <person name="Yamamoto K."/>
            <person name="Antonio B.A."/>
            <person name="Baba T."/>
            <person name="Sakata K."/>
            <person name="Nagamura Y."/>
            <person name="Aoki H."/>
            <person name="Arikawa K."/>
            <person name="Arita K."/>
            <person name="Bito T."/>
            <person name="Chiden Y."/>
            <person name="Fujitsuka N."/>
            <person name="Fukunaka R."/>
            <person name="Hamada M."/>
            <person name="Harada C."/>
            <person name="Hayashi A."/>
            <person name="Hijishita S."/>
            <person name="Honda M."/>
            <person name="Hosokawa S."/>
            <person name="Ichikawa Y."/>
            <person name="Idonuma A."/>
            <person name="Iijima M."/>
            <person name="Ikeda M."/>
            <person name="Ikeno M."/>
            <person name="Ito K."/>
            <person name="Ito S."/>
            <person name="Ito T."/>
            <person name="Ito Y."/>
            <person name="Ito Y."/>
            <person name="Iwabuchi A."/>
            <person name="Kamiya K."/>
            <person name="Karasawa W."/>
            <person name="Kurita K."/>
            <person name="Katagiri S."/>
            <person name="Kikuta A."/>
            <person name="Kobayashi H."/>
            <person name="Kobayashi N."/>
            <person name="Machita K."/>
            <person name="Maehara T."/>
            <person name="Masukawa M."/>
            <person name="Mizubayashi T."/>
            <person name="Mukai Y."/>
            <person name="Nagasaki H."/>
            <person name="Nagata Y."/>
            <person name="Naito S."/>
            <person name="Nakashima M."/>
            <person name="Nakama Y."/>
            <person name="Nakamichi Y."/>
            <person name="Nakamura M."/>
            <person name="Meguro A."/>
            <person name="Negishi M."/>
            <person name="Ohta I."/>
            <person name="Ohta T."/>
            <person name="Okamoto M."/>
            <person name="Ono N."/>
            <person name="Saji S."/>
            <person name="Sakaguchi M."/>
            <person name="Sakai K."/>
            <person name="Shibata M."/>
            <person name="Shimokawa T."/>
            <person name="Song J."/>
            <person name="Takazaki Y."/>
            <person name="Terasawa K."/>
            <person name="Tsugane M."/>
            <person name="Tsuji K."/>
            <person name="Ueda S."/>
            <person name="Waki K."/>
            <person name="Yamagata H."/>
            <person name="Yamamoto M."/>
            <person name="Yamamoto S."/>
            <person name="Yamane H."/>
            <person name="Yoshiki S."/>
            <person name="Yoshihara R."/>
            <person name="Yukawa K."/>
            <person name="Zhong H."/>
            <person name="Yano M."/>
            <person name="Yuan Q."/>
            <person name="Ouyang S."/>
            <person name="Liu J."/>
            <person name="Jones K.M."/>
            <person name="Gansberger K."/>
            <person name="Moffat K."/>
            <person name="Hill J."/>
            <person name="Bera J."/>
            <person name="Fadrosh D."/>
            <person name="Jin S."/>
            <person name="Johri S."/>
            <person name="Kim M."/>
            <person name="Overton L."/>
            <person name="Reardon M."/>
            <person name="Tsitrin T."/>
            <person name="Vuong H."/>
            <person name="Weaver B."/>
            <person name="Ciecko A."/>
            <person name="Tallon L."/>
            <person name="Jackson J."/>
            <person name="Pai G."/>
            <person name="Aken S.V."/>
            <person name="Utterback T."/>
            <person name="Reidmuller S."/>
            <person name="Feldblyum T."/>
            <person name="Hsiao J."/>
            <person name="Zismann V."/>
            <person name="Iobst S."/>
            <person name="de Vazeille A.R."/>
            <person name="Buell C.R."/>
            <person name="Ying K."/>
            <person name="Li Y."/>
            <person name="Lu T."/>
            <person name="Huang Y."/>
            <person name="Zhao Q."/>
            <person name="Feng Q."/>
            <person name="Zhang L."/>
            <person name="Zhu J."/>
            <person name="Weng Q."/>
            <person name="Mu J."/>
            <person name="Lu Y."/>
            <person name="Fan D."/>
            <person name="Liu Y."/>
            <person name="Guan J."/>
            <person name="Zhang Y."/>
            <person name="Yu S."/>
            <person name="Liu X."/>
            <person name="Zhang Y."/>
            <person name="Hong G."/>
            <person name="Han B."/>
            <person name="Choisne N."/>
            <person name="Demange N."/>
            <person name="Orjeda G."/>
            <person name="Samain S."/>
            <person name="Cattolico L."/>
            <person name="Pelletier E."/>
            <person name="Couloux A."/>
            <person name="Segurens B."/>
            <person name="Wincker P."/>
            <person name="D'Hont A."/>
            <person name="Scarpelli C."/>
            <person name="Weissenbach J."/>
            <person name="Salanoubat M."/>
            <person name="Quetier F."/>
            <person name="Yu Y."/>
            <person name="Kim H.R."/>
            <person name="Rambo T."/>
            <person name="Currie J."/>
            <person name="Collura K."/>
            <person name="Luo M."/>
            <person name="Yang T."/>
            <person name="Ammiraju J.S.S."/>
            <person name="Engler F."/>
            <person name="Soderlund C."/>
            <person name="Wing R.A."/>
            <person name="Palmer L.E."/>
            <person name="de la Bastide M."/>
            <person name="Spiegel L."/>
            <person name="Nascimento L."/>
            <person name="Zutavern T."/>
            <person name="O'Shaughnessy A."/>
            <person name="Dike S."/>
            <person name="Dedhia N."/>
            <person name="Preston R."/>
            <person name="Balija V."/>
            <person name="McCombie W.R."/>
            <person name="Chow T."/>
            <person name="Chen H."/>
            <person name="Chung M."/>
            <person name="Chen C."/>
            <person name="Shaw J."/>
            <person name="Wu H."/>
            <person name="Hsiao K."/>
            <person name="Chao Y."/>
            <person name="Chu M."/>
            <person name="Cheng C."/>
            <person name="Hour A."/>
            <person name="Lee P."/>
            <person name="Lin S."/>
            <person name="Lin Y."/>
            <person name="Liou J."/>
            <person name="Liu S."/>
            <person name="Hsing Y."/>
            <person name="Raghuvanshi S."/>
            <person name="Mohanty A."/>
            <person name="Bharti A.K."/>
            <person name="Gaur A."/>
            <person name="Gupta V."/>
            <person name="Kumar D."/>
            <person name="Ravi V."/>
            <person name="Vij S."/>
            <person name="Kapur A."/>
            <person name="Khurana P."/>
            <person name="Khurana P."/>
            <person name="Khurana J.P."/>
            <person name="Tyagi A.K."/>
            <person name="Gaikwad K."/>
            <person name="Singh A."/>
            <person name="Dalal V."/>
            <person name="Srivastava S."/>
            <person name="Dixit A."/>
            <person name="Pal A.K."/>
            <person name="Ghazi I.A."/>
            <person name="Yadav M."/>
            <person name="Pandit A."/>
            <person name="Bhargava A."/>
            <person name="Sureshbabu K."/>
            <person name="Batra K."/>
            <person name="Sharma T.R."/>
            <person name="Mohapatra T."/>
            <person name="Singh N.K."/>
            <person name="Messing J."/>
            <person name="Nelson A.B."/>
            <person name="Fuks G."/>
            <person name="Kavchok S."/>
            <person name="Keizer G."/>
            <person name="Linton E."/>
            <person name="Llaca V."/>
            <person name="Song R."/>
            <person name="Tanyolac B."/>
            <person name="Young S."/>
            <person name="Ho-Il K."/>
            <person name="Hahn J.H."/>
            <person name="Sangsakoo G."/>
            <person name="Vanavichit A."/>
            <person name="de Mattos Luiz.A.T."/>
            <person name="Zimmer P.D."/>
            <person name="Malone G."/>
            <person name="Dellagostin O."/>
            <person name="de Oliveira A.C."/>
            <person name="Bevan M."/>
            <person name="Bancroft I."/>
            <person name="Minx P."/>
            <person name="Cordum H."/>
            <person name="Wilson R."/>
            <person name="Cheng Z."/>
            <person name="Jin W."/>
            <person name="Jiang J."/>
            <person name="Leong S.A."/>
            <person name="Iwama H."/>
            <person name="Gojobori T."/>
            <person name="Itoh T."/>
            <person name="Niimura Y."/>
            <person name="Fujii Y."/>
            <person name="Habara T."/>
            <person name="Sakai H."/>
            <person name="Sato Y."/>
            <person name="Wilson G."/>
            <person name="Kumar K."/>
            <person name="McCouch S."/>
            <person name="Juretic N."/>
            <person name="Hoen D."/>
            <person name="Wright S."/>
            <person name="Bruskiewich R."/>
            <person name="Bureau T."/>
            <person name="Miyao A."/>
            <person name="Hirochika H."/>
            <person name="Nishikawa T."/>
            <person name="Kadowaki K."/>
            <person name="Sugiura M."/>
            <person name="Burr B."/>
            <person name="Sasaki T."/>
        </authorList>
    </citation>
    <scope>NUCLEOTIDE SEQUENCE [LARGE SCALE GENOMIC DNA]</scope>
    <source>
        <strain evidence="3">cv. Nipponbare</strain>
    </source>
</reference>